<sequence length="60" mass="5964">MNRPFPLWSITASLLASFALSGCGVVAAPCRVASAGIKMIPVIGHAAAAPTDVCAGVIDP</sequence>
<dbReference type="Pfam" id="PF20487">
    <property type="entry name" value="DUF6726"/>
    <property type="match status" value="1"/>
</dbReference>
<protein>
    <recommendedName>
        <fullName evidence="2">Lipoprotein</fullName>
    </recommendedName>
</protein>
<evidence type="ECO:0008006" key="2">
    <source>
        <dbReference type="Google" id="ProtNLM"/>
    </source>
</evidence>
<evidence type="ECO:0000313" key="1">
    <source>
        <dbReference type="EMBL" id="OIQ99840.1"/>
    </source>
</evidence>
<proteinExistence type="predicted"/>
<dbReference type="EMBL" id="MLJW01000101">
    <property type="protein sequence ID" value="OIQ99840.1"/>
    <property type="molecule type" value="Genomic_DNA"/>
</dbReference>
<dbReference type="AlphaFoldDB" id="A0A1J5RU74"/>
<gene>
    <name evidence="1" type="ORF">GALL_180460</name>
</gene>
<comment type="caution">
    <text evidence="1">The sequence shown here is derived from an EMBL/GenBank/DDBJ whole genome shotgun (WGS) entry which is preliminary data.</text>
</comment>
<dbReference type="PROSITE" id="PS51257">
    <property type="entry name" value="PROKAR_LIPOPROTEIN"/>
    <property type="match status" value="1"/>
</dbReference>
<organism evidence="1">
    <name type="scientific">mine drainage metagenome</name>
    <dbReference type="NCBI Taxonomy" id="410659"/>
    <lineage>
        <taxon>unclassified sequences</taxon>
        <taxon>metagenomes</taxon>
        <taxon>ecological metagenomes</taxon>
    </lineage>
</organism>
<dbReference type="InterPro" id="IPR046613">
    <property type="entry name" value="DUF6726"/>
</dbReference>
<reference evidence="1" key="1">
    <citation type="submission" date="2016-10" db="EMBL/GenBank/DDBJ databases">
        <title>Sequence of Gallionella enrichment culture.</title>
        <authorList>
            <person name="Poehlein A."/>
            <person name="Muehling M."/>
            <person name="Daniel R."/>
        </authorList>
    </citation>
    <scope>NUCLEOTIDE SEQUENCE</scope>
</reference>
<name>A0A1J5RU74_9ZZZZ</name>
<accession>A0A1J5RU74</accession>